<protein>
    <recommendedName>
        <fullName evidence="4">DUF1631 domain-containing protein</fullName>
    </recommendedName>
</protein>
<proteinExistence type="predicted"/>
<evidence type="ECO:0000313" key="3">
    <source>
        <dbReference type="Proteomes" id="UP001156870"/>
    </source>
</evidence>
<dbReference type="EMBL" id="BSPD01000092">
    <property type="protein sequence ID" value="GLS27872.1"/>
    <property type="molecule type" value="Genomic_DNA"/>
</dbReference>
<evidence type="ECO:0008006" key="4">
    <source>
        <dbReference type="Google" id="ProtNLM"/>
    </source>
</evidence>
<feature type="region of interest" description="Disordered" evidence="1">
    <location>
        <begin position="289"/>
        <end position="319"/>
    </location>
</feature>
<dbReference type="RefSeq" id="WP_232595096.1">
    <property type="nucleotide sequence ID" value="NZ_BSPD01000092.1"/>
</dbReference>
<accession>A0AA37TAG5</accession>
<dbReference type="Proteomes" id="UP001156870">
    <property type="component" value="Unassembled WGS sequence"/>
</dbReference>
<reference evidence="2 3" key="1">
    <citation type="journal article" date="2014" name="Int. J. Syst. Evol. Microbiol.">
        <title>Complete genome sequence of Corynebacterium casei LMG S-19264T (=DSM 44701T), isolated from a smear-ripened cheese.</title>
        <authorList>
            <consortium name="US DOE Joint Genome Institute (JGI-PGF)"/>
            <person name="Walter F."/>
            <person name="Albersmeier A."/>
            <person name="Kalinowski J."/>
            <person name="Ruckert C."/>
        </authorList>
    </citation>
    <scope>NUCLEOTIDE SEQUENCE [LARGE SCALE GENOMIC DNA]</scope>
    <source>
        <strain evidence="2 3">NBRC 110095</strain>
    </source>
</reference>
<gene>
    <name evidence="2" type="ORF">GCM10007877_35910</name>
</gene>
<feature type="region of interest" description="Disordered" evidence="1">
    <location>
        <begin position="228"/>
        <end position="261"/>
    </location>
</feature>
<evidence type="ECO:0000256" key="1">
    <source>
        <dbReference type="SAM" id="MobiDB-lite"/>
    </source>
</evidence>
<sequence length="774" mass="86757">MTNTPNLSSTENSSQQQADKRLIERLKACQKLTLEHAESRFGFFFRALDEHLMQKQQDAETNADERYFSDTLRSYRNHVSEFQRYFLGYLGEGFVKFKQGTLNTQGVVREDDQKLSLVEHHELEQSLASTSVATRVSGDNVELLWALNKRFSVLNGGAKIKDATNPISPIQYCESLRKALQATTVDVRGRLLAFNIFETAFLNDLEVPLVAVNEYLIQHGILPNLSVQSSSEDAGQSAAGDNASPQDWGDEENHSSQLEAAQEAVAEAISSAEHQAQLMRAIRDIQTRGAMNVSNSSEAKPTPVAEMRQGSSQAPPVAGSVAPGPITVFSNHQLVGALQSMQAQILDIRETVADQLSPLNTAQVTEKLSQQLEKEAKNGAVDPNDMHTIELVGMLFDYMLSDEHLPDNVKALLSYLHTPYLKIAFTDPGFFEQSEHPARLLLNNMAEAGVRWVSNDGSSQYDIYDKIKNTVSTILEEFDDDVRLLAELLLDFSSYTKKILRRQELMEKRAMEKVQGEEKLREVKVRVNDEVRSRTDGQELPSAVLLLLLQPWSDYMAFVLLRYGDDSDSWNKALSAVEEVIWSVKPKQSAEDRAKQLELQDPLLDQLEAGMENIGYDQGKSKKLIETLSSLQRSALMSKNMEVAPQPMRDKLETMAAEKAGQQAVVTEQLSDEEARLVESLKMIEFGTWFEFEGGRRLKVAWYNSKTLHYMLVDQMGKKVAMKSGVELARDMLNHRAKVIAGSTKPFFERALENIFHSLNQHSNDKTNSAVVGA</sequence>
<dbReference type="InterPro" id="IPR012434">
    <property type="entry name" value="DUF1631"/>
</dbReference>
<name>A0AA37TAG5_9GAMM</name>
<dbReference type="AlphaFoldDB" id="A0AA37TAG5"/>
<organism evidence="2 3">
    <name type="scientific">Marinibactrum halimedae</name>
    <dbReference type="NCBI Taxonomy" id="1444977"/>
    <lineage>
        <taxon>Bacteria</taxon>
        <taxon>Pseudomonadati</taxon>
        <taxon>Pseudomonadota</taxon>
        <taxon>Gammaproteobacteria</taxon>
        <taxon>Cellvibrionales</taxon>
        <taxon>Cellvibrionaceae</taxon>
        <taxon>Marinibactrum</taxon>
    </lineage>
</organism>
<keyword evidence="3" id="KW-1185">Reference proteome</keyword>
<dbReference type="Pfam" id="PF07793">
    <property type="entry name" value="DUF1631"/>
    <property type="match status" value="1"/>
</dbReference>
<comment type="caution">
    <text evidence="2">The sequence shown here is derived from an EMBL/GenBank/DDBJ whole genome shotgun (WGS) entry which is preliminary data.</text>
</comment>
<evidence type="ECO:0000313" key="2">
    <source>
        <dbReference type="EMBL" id="GLS27872.1"/>
    </source>
</evidence>